<dbReference type="Proteomes" id="UP001153269">
    <property type="component" value="Unassembled WGS sequence"/>
</dbReference>
<evidence type="ECO:0000256" key="2">
    <source>
        <dbReference type="SAM" id="SignalP"/>
    </source>
</evidence>
<keyword evidence="2" id="KW-0732">Signal</keyword>
<feature type="region of interest" description="Disordered" evidence="1">
    <location>
        <begin position="59"/>
        <end position="81"/>
    </location>
</feature>
<proteinExistence type="predicted"/>
<name>A0A9N7YI24_PLEPL</name>
<feature type="non-terminal residue" evidence="3">
    <location>
        <position position="113"/>
    </location>
</feature>
<reference evidence="3" key="1">
    <citation type="submission" date="2020-03" db="EMBL/GenBank/DDBJ databases">
        <authorList>
            <person name="Weist P."/>
        </authorList>
    </citation>
    <scope>NUCLEOTIDE SEQUENCE</scope>
</reference>
<comment type="caution">
    <text evidence="3">The sequence shown here is derived from an EMBL/GenBank/DDBJ whole genome shotgun (WGS) entry which is preliminary data.</text>
</comment>
<evidence type="ECO:0000313" key="3">
    <source>
        <dbReference type="EMBL" id="CAB1427562.1"/>
    </source>
</evidence>
<feature type="signal peptide" evidence="2">
    <location>
        <begin position="1"/>
        <end position="19"/>
    </location>
</feature>
<evidence type="ECO:0008006" key="5">
    <source>
        <dbReference type="Google" id="ProtNLM"/>
    </source>
</evidence>
<evidence type="ECO:0000313" key="4">
    <source>
        <dbReference type="Proteomes" id="UP001153269"/>
    </source>
</evidence>
<evidence type="ECO:0000256" key="1">
    <source>
        <dbReference type="SAM" id="MobiDB-lite"/>
    </source>
</evidence>
<sequence length="113" mass="12642">MCGLSVLMSMWSWFHRLGAGTGTSRDVVEGQLSVRVRELLIGQCRAEWTGWKDRRTHTDGLTDVNGRKHSGNAESRSVHEQECARLRTDTTVRGGRASERVQPVTVFVLSCNI</sequence>
<feature type="chain" id="PRO_5040244510" description="Secreted protein" evidence="2">
    <location>
        <begin position="20"/>
        <end position="113"/>
    </location>
</feature>
<dbReference type="EMBL" id="CADEAL010000978">
    <property type="protein sequence ID" value="CAB1427562.1"/>
    <property type="molecule type" value="Genomic_DNA"/>
</dbReference>
<protein>
    <recommendedName>
        <fullName evidence="5">Secreted protein</fullName>
    </recommendedName>
</protein>
<dbReference type="AlphaFoldDB" id="A0A9N7YI24"/>
<gene>
    <name evidence="3" type="ORF">PLEPLA_LOCUS15502</name>
</gene>
<accession>A0A9N7YI24</accession>
<keyword evidence="4" id="KW-1185">Reference proteome</keyword>
<organism evidence="3 4">
    <name type="scientific">Pleuronectes platessa</name>
    <name type="common">European plaice</name>
    <dbReference type="NCBI Taxonomy" id="8262"/>
    <lineage>
        <taxon>Eukaryota</taxon>
        <taxon>Metazoa</taxon>
        <taxon>Chordata</taxon>
        <taxon>Craniata</taxon>
        <taxon>Vertebrata</taxon>
        <taxon>Euteleostomi</taxon>
        <taxon>Actinopterygii</taxon>
        <taxon>Neopterygii</taxon>
        <taxon>Teleostei</taxon>
        <taxon>Neoteleostei</taxon>
        <taxon>Acanthomorphata</taxon>
        <taxon>Carangaria</taxon>
        <taxon>Pleuronectiformes</taxon>
        <taxon>Pleuronectoidei</taxon>
        <taxon>Pleuronectidae</taxon>
        <taxon>Pleuronectes</taxon>
    </lineage>
</organism>